<dbReference type="SUPFAM" id="SSF46689">
    <property type="entry name" value="Homeodomain-like"/>
    <property type="match status" value="1"/>
</dbReference>
<dbReference type="PRINTS" id="PR00455">
    <property type="entry name" value="HTHTETR"/>
</dbReference>
<feature type="region of interest" description="Disordered" evidence="3">
    <location>
        <begin position="199"/>
        <end position="245"/>
    </location>
</feature>
<feature type="domain" description="HTH tetR-type" evidence="4">
    <location>
        <begin position="2"/>
        <end position="62"/>
    </location>
</feature>
<dbReference type="PANTHER" id="PTHR43479">
    <property type="entry name" value="ACREF/ENVCD OPERON REPRESSOR-RELATED"/>
    <property type="match status" value="1"/>
</dbReference>
<dbReference type="InterPro" id="IPR009057">
    <property type="entry name" value="Homeodomain-like_sf"/>
</dbReference>
<dbReference type="Gene3D" id="1.10.10.60">
    <property type="entry name" value="Homeodomain-like"/>
    <property type="match status" value="1"/>
</dbReference>
<comment type="caution">
    <text evidence="5">The sequence shown here is derived from an EMBL/GenBank/DDBJ whole genome shotgun (WGS) entry which is preliminary data.</text>
</comment>
<keyword evidence="6" id="KW-1185">Reference proteome</keyword>
<dbReference type="GO" id="GO:0003677">
    <property type="term" value="F:DNA binding"/>
    <property type="evidence" value="ECO:0007669"/>
    <property type="project" value="UniProtKB-UniRule"/>
</dbReference>
<feature type="DNA-binding region" description="H-T-H motif" evidence="2">
    <location>
        <begin position="25"/>
        <end position="44"/>
    </location>
</feature>
<dbReference type="EMBL" id="JACJVN010000057">
    <property type="protein sequence ID" value="MBB6678644.1"/>
    <property type="molecule type" value="Genomic_DNA"/>
</dbReference>
<sequence length="300" mass="34732">MSEKKKQIMEVAMRCFSRQGFEATSIQEIAMELGMAKGSIYFYFKSKEDLLLSVIAYYGERMLAGMTTLPEERQLPPRERLLLQLRRHYAYVLENREFPIMLMREPAVFENRKTKMQALMIGMERSLQQWMCGHIDEIYGREAYEYSADGAMLFAGMMKEYLRLLFIGKPAIDVNRLAEFQVNRLDDIMLGMIRSKSSPIVPRGSEDERGRPGKGRDHAGEVRQAARRLRRAMQQEELPADQEERRSDLLAALSRFEEELAKPAPDRILARGMLAYLKEEAPPAWRADVDALERIWGAKP</sequence>
<evidence type="ECO:0000256" key="1">
    <source>
        <dbReference type="ARBA" id="ARBA00023125"/>
    </source>
</evidence>
<dbReference type="AlphaFoldDB" id="A0A841TBG9"/>
<keyword evidence="1 2" id="KW-0238">DNA-binding</keyword>
<evidence type="ECO:0000256" key="2">
    <source>
        <dbReference type="PROSITE-ProRule" id="PRU00335"/>
    </source>
</evidence>
<name>A0A841TBG9_9BACL</name>
<dbReference type="PROSITE" id="PS50977">
    <property type="entry name" value="HTH_TETR_2"/>
    <property type="match status" value="1"/>
</dbReference>
<evidence type="ECO:0000256" key="3">
    <source>
        <dbReference type="SAM" id="MobiDB-lite"/>
    </source>
</evidence>
<gene>
    <name evidence="5" type="ORF">H4Q31_15240</name>
</gene>
<protein>
    <submittedName>
        <fullName evidence="5">TetR/AcrR family transcriptional regulator</fullName>
    </submittedName>
</protein>
<feature type="compositionally biased region" description="Basic and acidic residues" evidence="3">
    <location>
        <begin position="204"/>
        <end position="221"/>
    </location>
</feature>
<dbReference type="Pfam" id="PF00440">
    <property type="entry name" value="TetR_N"/>
    <property type="match status" value="1"/>
</dbReference>
<dbReference type="RefSeq" id="WP_185179904.1">
    <property type="nucleotide sequence ID" value="NZ_CBCSEP010000006.1"/>
</dbReference>
<dbReference type="Gene3D" id="1.10.357.10">
    <property type="entry name" value="Tetracycline Repressor, domain 2"/>
    <property type="match status" value="1"/>
</dbReference>
<evidence type="ECO:0000313" key="6">
    <source>
        <dbReference type="Proteomes" id="UP000574133"/>
    </source>
</evidence>
<dbReference type="Proteomes" id="UP000574133">
    <property type="component" value="Unassembled WGS sequence"/>
</dbReference>
<accession>A0A841TBG9</accession>
<dbReference type="PANTHER" id="PTHR43479:SF22">
    <property type="entry name" value="TRANSCRIPTIONAL REGULATOR, TETR FAMILY"/>
    <property type="match status" value="1"/>
</dbReference>
<dbReference type="InterPro" id="IPR050624">
    <property type="entry name" value="HTH-type_Tx_Regulator"/>
</dbReference>
<proteinExistence type="predicted"/>
<dbReference type="InterPro" id="IPR001647">
    <property type="entry name" value="HTH_TetR"/>
</dbReference>
<evidence type="ECO:0000259" key="4">
    <source>
        <dbReference type="PROSITE" id="PS50977"/>
    </source>
</evidence>
<evidence type="ECO:0000313" key="5">
    <source>
        <dbReference type="EMBL" id="MBB6678644.1"/>
    </source>
</evidence>
<reference evidence="5 6" key="1">
    <citation type="submission" date="2020-08" db="EMBL/GenBank/DDBJ databases">
        <title>Cohnella phylogeny.</title>
        <authorList>
            <person name="Dunlap C."/>
        </authorList>
    </citation>
    <scope>NUCLEOTIDE SEQUENCE [LARGE SCALE GENOMIC DNA]</scope>
    <source>
        <strain evidence="5 6">DSM 103658</strain>
    </source>
</reference>
<organism evidence="5 6">
    <name type="scientific">Cohnella lubricantis</name>
    <dbReference type="NCBI Taxonomy" id="2163172"/>
    <lineage>
        <taxon>Bacteria</taxon>
        <taxon>Bacillati</taxon>
        <taxon>Bacillota</taxon>
        <taxon>Bacilli</taxon>
        <taxon>Bacillales</taxon>
        <taxon>Paenibacillaceae</taxon>
        <taxon>Cohnella</taxon>
    </lineage>
</organism>